<gene>
    <name evidence="9" type="ORF">GDH07_16790</name>
</gene>
<keyword evidence="3" id="KW-0997">Cell inner membrane</keyword>
<keyword evidence="2" id="KW-1003">Cell membrane</keyword>
<evidence type="ECO:0000313" key="9">
    <source>
        <dbReference type="EMBL" id="MQA54977.1"/>
    </source>
</evidence>
<feature type="domain" description="Mce/MlaD" evidence="8">
    <location>
        <begin position="42"/>
        <end position="134"/>
    </location>
</feature>
<comment type="caution">
    <text evidence="9">The sequence shown here is derived from an EMBL/GenBank/DDBJ whole genome shotgun (WGS) entry which is preliminary data.</text>
</comment>
<accession>A0A7X1U4Y3</accession>
<evidence type="ECO:0000259" key="8">
    <source>
        <dbReference type="Pfam" id="PF02470"/>
    </source>
</evidence>
<dbReference type="EMBL" id="WHUV01000003">
    <property type="protein sequence ID" value="MQA54977.1"/>
    <property type="molecule type" value="Genomic_DNA"/>
</dbReference>
<reference evidence="9 10" key="1">
    <citation type="submission" date="2019-10" db="EMBL/GenBank/DDBJ databases">
        <title>Pseudomonas dajingensis sp. nov., isolated from the profound head ulcers of farmed Murray cod (Maccullochella peelii peelii).</title>
        <authorList>
            <person name="Liu Y."/>
        </authorList>
    </citation>
    <scope>NUCLEOTIDE SEQUENCE [LARGE SCALE GENOMIC DNA]</scope>
    <source>
        <strain evidence="9 10">MC042</strain>
    </source>
</reference>
<dbReference type="PANTHER" id="PTHR30462">
    <property type="entry name" value="INTERMEMBRANE TRANSPORT PROTEIN PQIB-RELATED"/>
    <property type="match status" value="1"/>
</dbReference>
<evidence type="ECO:0000256" key="4">
    <source>
        <dbReference type="ARBA" id="ARBA00022692"/>
    </source>
</evidence>
<dbReference type="Pfam" id="PF02470">
    <property type="entry name" value="MlaD"/>
    <property type="match status" value="6"/>
</dbReference>
<keyword evidence="6 7" id="KW-0472">Membrane</keyword>
<dbReference type="InterPro" id="IPR003399">
    <property type="entry name" value="Mce/MlaD"/>
</dbReference>
<feature type="transmembrane region" description="Helical" evidence="7">
    <location>
        <begin position="12"/>
        <end position="34"/>
    </location>
</feature>
<keyword evidence="4 7" id="KW-0812">Transmembrane</keyword>
<evidence type="ECO:0000313" key="10">
    <source>
        <dbReference type="Proteomes" id="UP000486534"/>
    </source>
</evidence>
<dbReference type="AlphaFoldDB" id="A0A7X1U4Y3"/>
<evidence type="ECO:0000256" key="7">
    <source>
        <dbReference type="SAM" id="Phobius"/>
    </source>
</evidence>
<protein>
    <submittedName>
        <fullName evidence="9">MCE family protein</fullName>
    </submittedName>
</protein>
<dbReference type="RefSeq" id="WP_053132148.1">
    <property type="nucleotide sequence ID" value="NZ_JBLAVA010000003.1"/>
</dbReference>
<comment type="subcellular location">
    <subcellularLocation>
        <location evidence="1">Cell inner membrane</location>
    </subcellularLocation>
</comment>
<dbReference type="GO" id="GO:0005886">
    <property type="term" value="C:plasma membrane"/>
    <property type="evidence" value="ECO:0007669"/>
    <property type="project" value="UniProtKB-SubCell"/>
</dbReference>
<evidence type="ECO:0000256" key="2">
    <source>
        <dbReference type="ARBA" id="ARBA00022475"/>
    </source>
</evidence>
<evidence type="ECO:0000256" key="5">
    <source>
        <dbReference type="ARBA" id="ARBA00022989"/>
    </source>
</evidence>
<feature type="domain" description="Mce/MlaD" evidence="8">
    <location>
        <begin position="281"/>
        <end position="372"/>
    </location>
</feature>
<dbReference type="InterPro" id="IPR051800">
    <property type="entry name" value="PqiA-PqiB_transport"/>
</dbReference>
<evidence type="ECO:0000256" key="6">
    <source>
        <dbReference type="ARBA" id="ARBA00023136"/>
    </source>
</evidence>
<name>A0A7X1U4Y3_9PSED</name>
<proteinExistence type="predicted"/>
<evidence type="ECO:0000256" key="3">
    <source>
        <dbReference type="ARBA" id="ARBA00022519"/>
    </source>
</evidence>
<evidence type="ECO:0000256" key="1">
    <source>
        <dbReference type="ARBA" id="ARBA00004533"/>
    </source>
</evidence>
<feature type="domain" description="Mce/MlaD" evidence="8">
    <location>
        <begin position="158"/>
        <end position="236"/>
    </location>
</feature>
<feature type="domain" description="Mce/MlaD" evidence="8">
    <location>
        <begin position="520"/>
        <end position="610"/>
    </location>
</feature>
<feature type="domain" description="Mce/MlaD" evidence="8">
    <location>
        <begin position="397"/>
        <end position="458"/>
    </location>
</feature>
<organism evidence="9 10">
    <name type="scientific">Pseudomonas piscis</name>
    <dbReference type="NCBI Taxonomy" id="2614538"/>
    <lineage>
        <taxon>Bacteria</taxon>
        <taxon>Pseudomonadati</taxon>
        <taxon>Pseudomonadota</taxon>
        <taxon>Gammaproteobacteria</taxon>
        <taxon>Pseudomonadales</taxon>
        <taxon>Pseudomonadaceae</taxon>
        <taxon>Pseudomonas</taxon>
    </lineage>
</organism>
<dbReference type="Proteomes" id="UP000486534">
    <property type="component" value="Unassembled WGS sequence"/>
</dbReference>
<dbReference type="PANTHER" id="PTHR30462:SF0">
    <property type="entry name" value="INTERMEMBRANE TRANSPORT PROTEIN YEBT"/>
    <property type="match status" value="1"/>
</dbReference>
<keyword evidence="5 7" id="KW-1133">Transmembrane helix</keyword>
<feature type="domain" description="Mce/MlaD" evidence="8">
    <location>
        <begin position="636"/>
        <end position="695"/>
    </location>
</feature>
<sequence length="776" mass="84386">MSDLPTAKTRPASNWSAIWVLPLIALVIGGWLGWRAYSETGILIQLRFESGEGVQANKTEVFYKGMPVGKVKSLELDDEGSSKGVVATVEMSKDVEQYLKTNTRFWLVKPSVSLAGITGLETLVSGNYIAVSPGEGGEPTRKFTALVEEPPLSDAKPGLHLTIKAERLGSLTRGSPVFYKQIQVGQIKSYLLSEDQSTVELKVYIEPTYASLVRKHTRFWNASGISVDANLSGLKIRSESLASIVAGGIAFATPENRKDSPPTDPSLPFRLYEDFDAAQAGIRVKVKLSDFEGLQAGHTPVMYKGIQVGSLKALKVDADLTSATAELTLDPLAEDYLVQGTQFWTVKPSITLAGITGLEALLKGNYIAVRPGDKGAAPQREFEARAKAPPLDLRTPGLHMVLFTDNLGSLEVGSPILYKQVKVGAVQSYQFSHTRKQLVIGVHIEKEYEKLVNGSTRFWNVSGITLTGGLTGGIQIKSESLQSLMAGGIAFDTPIPDVPLKKRIPRFRLFANQEEAAQRGIVVQIKVDRADGLRAGTPVRFKGLDVGKLEQVTLSPDMQSVMLKARITEVPERIARVGSQFWVVKPELGLMKTSNLETLVTGQYIEVQPPEKNLGAQTSFVALPQPPQASVQEPGLSLVLSAARRGSLKIGVPVTYREITVGKVTGYELGQTADRVLIHILIEPKYAPLVRGGTRFWNSSGFGVDFGLFKGATVRTESLETLIQGGIAFATPEGERMGNPARPEQTFPLFDQFEDEWLTWAPKIPLGKQPAAPVTR</sequence>